<evidence type="ECO:0000256" key="14">
    <source>
        <dbReference type="SAM" id="MobiDB-lite"/>
    </source>
</evidence>
<evidence type="ECO:0000259" key="15">
    <source>
        <dbReference type="Pfam" id="PF16026"/>
    </source>
</evidence>
<evidence type="ECO:0000256" key="5">
    <source>
        <dbReference type="ARBA" id="ARBA00019863"/>
    </source>
</evidence>
<dbReference type="InterPro" id="IPR031981">
    <property type="entry name" value="MIEAP_C"/>
</dbReference>
<keyword evidence="8 13" id="KW-0175">Coiled coil</keyword>
<keyword evidence="9" id="KW-0446">Lipid-binding</keyword>
<keyword evidence="6" id="KW-0963">Cytoplasm</keyword>
<evidence type="ECO:0000256" key="10">
    <source>
        <dbReference type="ARBA" id="ARBA00023128"/>
    </source>
</evidence>
<dbReference type="InterPro" id="IPR026169">
    <property type="entry name" value="MIEAP"/>
</dbReference>
<feature type="coiled-coil region" evidence="13">
    <location>
        <begin position="495"/>
        <end position="522"/>
    </location>
</feature>
<sequence length="724" mass="81425">MNRYYEGYPSRTGALMTLPPPPLTDPGATWTSYQSEPVRQGERFKPERNRHGVNVQKMQWRNQNWVDGFPEMVSSMTIADVSPRFAVKRIILLYENAQYREAANFVNRLSHGTFKTILNQLPIDLFIEAMPHSVSILEALYAKVFLSSDCGIKVLRPESVLFQLVKLFAGTGTPERWLGSARKLLKVIVLSEPKLKKSLQAKRRALDKAVEGLGQHGLVGTTDESLMNLHDALKVEFQRLVDTYKTALSKLEELSLNGKKDGKPTAPVQASHQRQLTLTQANIQERLIKNKTLLNVVEPATANRSAAILLAILQRRVECDKDALFQFTQLRKELKVESEQVVAPLLMRYSHACDQVLELMKEVGDDEDSSDISGYHSDSDSAIMMSGNSPYVTKRARHNFLTRSVRSGSNRSGRPCLGLSSSSSDTVPDRESTTEWEWSGSKTLSNSCRSVVSTEPVAPKKPTILKPWCSSCEDRAVLQVTTIAVPDTTTHQNEVTALQSELERTRMELEQTKARLHVLDQHAQAKELSGPRLVRCYGNLYSQGRVEALNALDTLLPLKDAPELKSKILFSVVVLAFRATGTQLSTKREQVRRILMAPAPQSPAHKELEESIGAYLRRTVDMFDLTHCIEEVSSQLWATLYDYPCLKNCPGLTQYIKDAVRLSWALVNQGAGYCLEYEERIFRREMHVRFHASDNDSQTIRTYLWPALLESSSGPCVYKAVVLT</sequence>
<evidence type="ECO:0000256" key="1">
    <source>
        <dbReference type="ARBA" id="ARBA00004294"/>
    </source>
</evidence>
<organism evidence="16 17">
    <name type="scientific">Nesidiocoris tenuis</name>
    <dbReference type="NCBI Taxonomy" id="355587"/>
    <lineage>
        <taxon>Eukaryota</taxon>
        <taxon>Metazoa</taxon>
        <taxon>Ecdysozoa</taxon>
        <taxon>Arthropoda</taxon>
        <taxon>Hexapoda</taxon>
        <taxon>Insecta</taxon>
        <taxon>Pterygota</taxon>
        <taxon>Neoptera</taxon>
        <taxon>Paraneoptera</taxon>
        <taxon>Hemiptera</taxon>
        <taxon>Heteroptera</taxon>
        <taxon>Panheteroptera</taxon>
        <taxon>Cimicomorpha</taxon>
        <taxon>Miridae</taxon>
        <taxon>Dicyphina</taxon>
        <taxon>Nesidiocoris</taxon>
    </lineage>
</organism>
<feature type="domain" description="Mitochondria-eating protein C-terminal" evidence="15">
    <location>
        <begin position="530"/>
        <end position="724"/>
    </location>
</feature>
<comment type="similarity">
    <text evidence="4">Belongs to the MIEAP family.</text>
</comment>
<dbReference type="PANTHER" id="PTHR21771:SF1">
    <property type="entry name" value="MITOCHONDRIA-EATING PROTEIN"/>
    <property type="match status" value="1"/>
</dbReference>
<gene>
    <name evidence="16" type="ORF">NTJ_09245</name>
</gene>
<proteinExistence type="inferred from homology"/>
<dbReference type="Pfam" id="PF16026">
    <property type="entry name" value="MIEAP"/>
    <property type="match status" value="1"/>
</dbReference>
<evidence type="ECO:0000256" key="6">
    <source>
        <dbReference type="ARBA" id="ARBA00022490"/>
    </source>
</evidence>
<keyword evidence="7" id="KW-1000">Mitochondrion outer membrane</keyword>
<evidence type="ECO:0000313" key="16">
    <source>
        <dbReference type="EMBL" id="BES96434.1"/>
    </source>
</evidence>
<evidence type="ECO:0000313" key="17">
    <source>
        <dbReference type="Proteomes" id="UP001307889"/>
    </source>
</evidence>
<keyword evidence="11" id="KW-0472">Membrane</keyword>
<protein>
    <recommendedName>
        <fullName evidence="5">Mitochondria-eating protein</fullName>
    </recommendedName>
    <alternativeName>
        <fullName evidence="12">Spermatogenesis-associated protein 18</fullName>
    </alternativeName>
</protein>
<evidence type="ECO:0000256" key="13">
    <source>
        <dbReference type="SAM" id="Coils"/>
    </source>
</evidence>
<evidence type="ECO:0000256" key="8">
    <source>
        <dbReference type="ARBA" id="ARBA00023054"/>
    </source>
</evidence>
<evidence type="ECO:0000256" key="9">
    <source>
        <dbReference type="ARBA" id="ARBA00023121"/>
    </source>
</evidence>
<comment type="subcellular location">
    <subcellularLocation>
        <location evidence="3">Cytoplasm</location>
    </subcellularLocation>
    <subcellularLocation>
        <location evidence="2">Mitochondrion matrix</location>
    </subcellularLocation>
    <subcellularLocation>
        <location evidence="1">Mitochondrion outer membrane</location>
    </subcellularLocation>
</comment>
<dbReference type="EMBL" id="AP028915">
    <property type="protein sequence ID" value="BES96434.1"/>
    <property type="molecule type" value="Genomic_DNA"/>
</dbReference>
<evidence type="ECO:0000256" key="11">
    <source>
        <dbReference type="ARBA" id="ARBA00023136"/>
    </source>
</evidence>
<keyword evidence="10" id="KW-0496">Mitochondrion</keyword>
<evidence type="ECO:0000256" key="7">
    <source>
        <dbReference type="ARBA" id="ARBA00022787"/>
    </source>
</evidence>
<evidence type="ECO:0000256" key="12">
    <source>
        <dbReference type="ARBA" id="ARBA00032687"/>
    </source>
</evidence>
<name>A0ABN7AYN2_9HEMI</name>
<accession>A0ABN7AYN2</accession>
<feature type="compositionally biased region" description="Low complexity" evidence="14">
    <location>
        <begin position="403"/>
        <end position="414"/>
    </location>
</feature>
<keyword evidence="17" id="KW-1185">Reference proteome</keyword>
<dbReference type="Proteomes" id="UP001307889">
    <property type="component" value="Chromosome 7"/>
</dbReference>
<evidence type="ECO:0000256" key="4">
    <source>
        <dbReference type="ARBA" id="ARBA00008233"/>
    </source>
</evidence>
<feature type="region of interest" description="Disordered" evidence="14">
    <location>
        <begin position="402"/>
        <end position="438"/>
    </location>
</feature>
<reference evidence="16 17" key="1">
    <citation type="submission" date="2023-09" db="EMBL/GenBank/DDBJ databases">
        <title>Nesidiocoris tenuis whole genome shotgun sequence.</title>
        <authorList>
            <person name="Shibata T."/>
            <person name="Shimoda M."/>
            <person name="Kobayashi T."/>
            <person name="Uehara T."/>
        </authorList>
    </citation>
    <scope>NUCLEOTIDE SEQUENCE [LARGE SCALE GENOMIC DNA]</scope>
    <source>
        <strain evidence="16 17">Japan</strain>
    </source>
</reference>
<evidence type="ECO:0000256" key="3">
    <source>
        <dbReference type="ARBA" id="ARBA00004496"/>
    </source>
</evidence>
<evidence type="ECO:0000256" key="2">
    <source>
        <dbReference type="ARBA" id="ARBA00004305"/>
    </source>
</evidence>
<dbReference type="PANTHER" id="PTHR21771">
    <property type="entry name" value="MITOCHONDRIA-EATING PROTEIN-RELATED"/>
    <property type="match status" value="1"/>
</dbReference>